<evidence type="ECO:0000256" key="2">
    <source>
        <dbReference type="ARBA" id="ARBA00022737"/>
    </source>
</evidence>
<dbReference type="InterPro" id="IPR011004">
    <property type="entry name" value="Trimer_LpxA-like_sf"/>
</dbReference>
<protein>
    <recommendedName>
        <fullName evidence="7">Acyltransferase</fullName>
    </recommendedName>
</protein>
<name>A0A8E1QXA5_9BACT</name>
<keyword evidence="4" id="KW-0812">Transmembrane</keyword>
<proteinExistence type="predicted"/>
<dbReference type="PANTHER" id="PTHR23416">
    <property type="entry name" value="SIALIC ACID SYNTHASE-RELATED"/>
    <property type="match status" value="1"/>
</dbReference>
<dbReference type="Proteomes" id="UP000036951">
    <property type="component" value="Unassembled WGS sequence"/>
</dbReference>
<dbReference type="PROSITE" id="PS00101">
    <property type="entry name" value="HEXAPEP_TRANSFERASES"/>
    <property type="match status" value="1"/>
</dbReference>
<keyword evidence="4" id="KW-0472">Membrane</keyword>
<dbReference type="GO" id="GO:0016746">
    <property type="term" value="F:acyltransferase activity"/>
    <property type="evidence" value="ECO:0007669"/>
    <property type="project" value="UniProtKB-KW"/>
</dbReference>
<keyword evidence="6" id="KW-1185">Reference proteome</keyword>
<evidence type="ECO:0000256" key="3">
    <source>
        <dbReference type="ARBA" id="ARBA00023315"/>
    </source>
</evidence>
<dbReference type="Gene3D" id="2.160.10.10">
    <property type="entry name" value="Hexapeptide repeat proteins"/>
    <property type="match status" value="1"/>
</dbReference>
<keyword evidence="2" id="KW-0677">Repeat</keyword>
<comment type="caution">
    <text evidence="5">The sequence shown here is derived from an EMBL/GenBank/DDBJ whole genome shotgun (WGS) entry which is preliminary data.</text>
</comment>
<keyword evidence="3" id="KW-0012">Acyltransferase</keyword>
<evidence type="ECO:0000313" key="6">
    <source>
        <dbReference type="Proteomes" id="UP000036951"/>
    </source>
</evidence>
<feature type="transmembrane region" description="Helical" evidence="4">
    <location>
        <begin position="6"/>
        <end position="23"/>
    </location>
</feature>
<dbReference type="Pfam" id="PF00132">
    <property type="entry name" value="Hexapep"/>
    <property type="match status" value="1"/>
</dbReference>
<keyword evidence="4" id="KW-1133">Transmembrane helix</keyword>
<dbReference type="AlphaFoldDB" id="A0A8E1QXA5"/>
<evidence type="ECO:0000256" key="1">
    <source>
        <dbReference type="ARBA" id="ARBA00022679"/>
    </source>
</evidence>
<dbReference type="InterPro" id="IPR018357">
    <property type="entry name" value="Hexapep_transf_CS"/>
</dbReference>
<evidence type="ECO:0000313" key="5">
    <source>
        <dbReference type="EMBL" id="KOO68207.1"/>
    </source>
</evidence>
<evidence type="ECO:0000256" key="4">
    <source>
        <dbReference type="SAM" id="Phobius"/>
    </source>
</evidence>
<dbReference type="EMBL" id="LFQU01000017">
    <property type="protein sequence ID" value="KOO68207.1"/>
    <property type="molecule type" value="Genomic_DNA"/>
</dbReference>
<accession>A0A8E1QXA5</accession>
<keyword evidence="1" id="KW-0808">Transferase</keyword>
<sequence>MYSYKFNNYFGLLVSYLYTFWIIPNFKKVGRGSIFYRPLKLIGGKHIAIGDGTAFGKHCILCAWDKYNKIKLNPYIEIGNDCDFGEYNHITCTNKIIIGHNVLTGRWVTISDNSHGTSTHEMMEIPPTQRPVYSKGPVIIGNNVWIGDKATILPNVSIGNGAIIAANSVVTKDVPEYCIVAGNPAKIIKQK</sequence>
<dbReference type="PANTHER" id="PTHR23416:SF78">
    <property type="entry name" value="LIPOPOLYSACCHARIDE BIOSYNTHESIS O-ACETYL TRANSFERASE WBBJ-RELATED"/>
    <property type="match status" value="1"/>
</dbReference>
<dbReference type="CDD" id="cd04647">
    <property type="entry name" value="LbH_MAT_like"/>
    <property type="match status" value="1"/>
</dbReference>
<reference evidence="5 6" key="1">
    <citation type="submission" date="2015-06" db="EMBL/GenBank/DDBJ databases">
        <title>Prevotella sp. 109, sp. nov., a novel member of the family Prevotellaceae isolated from human faeces.</title>
        <authorList>
            <person name="Shkoporov A.N."/>
            <person name="Chaplin A.V."/>
            <person name="Kafarskaia L.I."/>
            <person name="Efimov B.A."/>
        </authorList>
    </citation>
    <scope>NUCLEOTIDE SEQUENCE [LARGE SCALE GENOMIC DNA]</scope>
    <source>
        <strain evidence="5 6">109</strain>
    </source>
</reference>
<gene>
    <name evidence="5" type="ORF">ACU52_09420</name>
</gene>
<dbReference type="InterPro" id="IPR051159">
    <property type="entry name" value="Hexapeptide_acetyltransf"/>
</dbReference>
<evidence type="ECO:0008006" key="7">
    <source>
        <dbReference type="Google" id="ProtNLM"/>
    </source>
</evidence>
<organism evidence="5 6">
    <name type="scientific">Xylanibacter rarus</name>
    <dbReference type="NCBI Taxonomy" id="1676614"/>
    <lineage>
        <taxon>Bacteria</taxon>
        <taxon>Pseudomonadati</taxon>
        <taxon>Bacteroidota</taxon>
        <taxon>Bacteroidia</taxon>
        <taxon>Bacteroidales</taxon>
        <taxon>Prevotellaceae</taxon>
        <taxon>Xylanibacter</taxon>
    </lineage>
</organism>
<dbReference type="SUPFAM" id="SSF51161">
    <property type="entry name" value="Trimeric LpxA-like enzymes"/>
    <property type="match status" value="1"/>
</dbReference>
<dbReference type="InterPro" id="IPR001451">
    <property type="entry name" value="Hexapep"/>
</dbReference>